<evidence type="ECO:0000313" key="3">
    <source>
        <dbReference type="Proteomes" id="UP000046373"/>
    </source>
</evidence>
<reference evidence="2 3" key="1">
    <citation type="submission" date="2014-08" db="EMBL/GenBank/DDBJ databases">
        <authorList>
            <person name="Moulin Lionel"/>
        </authorList>
    </citation>
    <scope>NUCLEOTIDE SEQUENCE [LARGE SCALE GENOMIC DNA]</scope>
</reference>
<gene>
    <name evidence="2" type="ORF">MPLDJ20_130056</name>
</gene>
<evidence type="ECO:0000256" key="1">
    <source>
        <dbReference type="SAM" id="Phobius"/>
    </source>
</evidence>
<keyword evidence="1" id="KW-0472">Membrane</keyword>
<protein>
    <submittedName>
        <fullName evidence="2">Uncharacterized protein</fullName>
    </submittedName>
</protein>
<dbReference type="AlphaFoldDB" id="A0A090EIW7"/>
<feature type="transmembrane region" description="Helical" evidence="1">
    <location>
        <begin position="83"/>
        <end position="101"/>
    </location>
</feature>
<name>A0A090EIW7_MESPL</name>
<organism evidence="2 3">
    <name type="scientific">Mesorhizobium plurifarium</name>
    <dbReference type="NCBI Taxonomy" id="69974"/>
    <lineage>
        <taxon>Bacteria</taxon>
        <taxon>Pseudomonadati</taxon>
        <taxon>Pseudomonadota</taxon>
        <taxon>Alphaproteobacteria</taxon>
        <taxon>Hyphomicrobiales</taxon>
        <taxon>Phyllobacteriaceae</taxon>
        <taxon>Mesorhizobium</taxon>
    </lineage>
</organism>
<sequence length="127" mass="13552">MHCGSTALGHLTGSLGPDEAAGIVTVHQPTHRLLVDGFDRRQWRDERNLAAAPGTLISIGLTMIRKLASLLDTRLSETLCNDLVIFLIILPLVGLILAFLAQGAGLTDASETQFGPVGRTSLVMPPR</sequence>
<dbReference type="EMBL" id="CCNB01000005">
    <property type="protein sequence ID" value="CDX30507.1"/>
    <property type="molecule type" value="Genomic_DNA"/>
</dbReference>
<accession>A0A090EIW7</accession>
<keyword evidence="1" id="KW-1133">Transmembrane helix</keyword>
<keyword evidence="1" id="KW-0812">Transmembrane</keyword>
<evidence type="ECO:0000313" key="2">
    <source>
        <dbReference type="EMBL" id="CDX30507.1"/>
    </source>
</evidence>
<proteinExistence type="predicted"/>
<dbReference type="Proteomes" id="UP000046373">
    <property type="component" value="Unassembled WGS sequence"/>
</dbReference>